<name>A0A5N0E6Q7_9NOCA</name>
<dbReference type="RefSeq" id="WP_150406732.1">
    <property type="nucleotide sequence ID" value="NZ_VXLC01000025.1"/>
</dbReference>
<keyword evidence="1" id="KW-0472">Membrane</keyword>
<evidence type="ECO:0000313" key="2">
    <source>
        <dbReference type="EMBL" id="KAA8883804.1"/>
    </source>
</evidence>
<keyword evidence="3" id="KW-1185">Reference proteome</keyword>
<feature type="transmembrane region" description="Helical" evidence="1">
    <location>
        <begin position="58"/>
        <end position="77"/>
    </location>
</feature>
<protein>
    <submittedName>
        <fullName evidence="2">Uncharacterized protein</fullName>
    </submittedName>
</protein>
<evidence type="ECO:0000313" key="3">
    <source>
        <dbReference type="Proteomes" id="UP000323876"/>
    </source>
</evidence>
<comment type="caution">
    <text evidence="2">The sequence shown here is derived from an EMBL/GenBank/DDBJ whole genome shotgun (WGS) entry which is preliminary data.</text>
</comment>
<dbReference type="AlphaFoldDB" id="A0A5N0E6Q7"/>
<keyword evidence="1" id="KW-0812">Transmembrane</keyword>
<organism evidence="2 3">
    <name type="scientific">Nocardia colli</name>
    <dbReference type="NCBI Taxonomy" id="2545717"/>
    <lineage>
        <taxon>Bacteria</taxon>
        <taxon>Bacillati</taxon>
        <taxon>Actinomycetota</taxon>
        <taxon>Actinomycetes</taxon>
        <taxon>Mycobacteriales</taxon>
        <taxon>Nocardiaceae</taxon>
        <taxon>Nocardia</taxon>
    </lineage>
</organism>
<evidence type="ECO:0000256" key="1">
    <source>
        <dbReference type="SAM" id="Phobius"/>
    </source>
</evidence>
<gene>
    <name evidence="2" type="ORF">F3087_36685</name>
</gene>
<proteinExistence type="predicted"/>
<feature type="transmembrane region" description="Helical" evidence="1">
    <location>
        <begin position="89"/>
        <end position="112"/>
    </location>
</feature>
<accession>A0A5N0E6Q7</accession>
<reference evidence="2 3" key="1">
    <citation type="submission" date="2019-09" db="EMBL/GenBank/DDBJ databases">
        <authorList>
            <person name="Wang X."/>
        </authorList>
    </citation>
    <scope>NUCLEOTIDE SEQUENCE [LARGE SCALE GENOMIC DNA]</scope>
    <source>
        <strain evidence="2 3">CICC 11023</strain>
    </source>
</reference>
<dbReference type="EMBL" id="VXLC01000025">
    <property type="protein sequence ID" value="KAA8883804.1"/>
    <property type="molecule type" value="Genomic_DNA"/>
</dbReference>
<keyword evidence="1" id="KW-1133">Transmembrane helix</keyword>
<dbReference type="Proteomes" id="UP000323876">
    <property type="component" value="Unassembled WGS sequence"/>
</dbReference>
<sequence length="133" mass="13623">MTTAPARTAEWSSVALGAVALAGSVAAYGVRHARRQDWQDLVVGTRCRTVPPLPDVTALNWLGIASSVVAIVAFAYYCRVVVRARGTSLRVVIGAMLAVVAVGCLAVGLLFATTTPTDAHDGLDGSGLPCASG</sequence>